<dbReference type="SUPFAM" id="SSF54593">
    <property type="entry name" value="Glyoxalase/Bleomycin resistance protein/Dihydroxybiphenyl dioxygenase"/>
    <property type="match status" value="1"/>
</dbReference>
<dbReference type="PANTHER" id="PTHR39175">
    <property type="entry name" value="FAMILY PROTEIN, PUTATIVE (AFU_ORTHOLOGUE AFUA_3G15060)-RELATED"/>
    <property type="match status" value="1"/>
</dbReference>
<reference evidence="3" key="1">
    <citation type="journal article" date="2019" name="Int. J. Syst. Evol. Microbiol.">
        <title>The Global Catalogue of Microorganisms (GCM) 10K type strain sequencing project: providing services to taxonomists for standard genome sequencing and annotation.</title>
        <authorList>
            <consortium name="The Broad Institute Genomics Platform"/>
            <consortium name="The Broad Institute Genome Sequencing Center for Infectious Disease"/>
            <person name="Wu L."/>
            <person name="Ma J."/>
        </authorList>
    </citation>
    <scope>NUCLEOTIDE SEQUENCE [LARGE SCALE GENOMIC DNA]</scope>
    <source>
        <strain evidence="3">JCM 16013</strain>
    </source>
</reference>
<keyword evidence="3" id="KW-1185">Reference proteome</keyword>
<dbReference type="Proteomes" id="UP001499854">
    <property type="component" value="Unassembled WGS sequence"/>
</dbReference>
<proteinExistence type="predicted"/>
<evidence type="ECO:0000313" key="3">
    <source>
        <dbReference type="Proteomes" id="UP001499854"/>
    </source>
</evidence>
<dbReference type="Gene3D" id="3.10.180.10">
    <property type="entry name" value="2,3-Dihydroxybiphenyl 1,2-Dioxygenase, domain 1"/>
    <property type="match status" value="1"/>
</dbReference>
<dbReference type="PROSITE" id="PS51819">
    <property type="entry name" value="VOC"/>
    <property type="match status" value="1"/>
</dbReference>
<sequence>MMLAGLHHVQVAVPLGAEDVSRAYYVGVLGMTELPKPPVLAARGGCWFAAGNLEIHTGVEEPFAPARKAHPGIVVTDIDAVAAALTGAGHEYTWDDTIPDRRRMHTFDPHGNRLEFIQQ</sequence>
<dbReference type="InterPro" id="IPR029068">
    <property type="entry name" value="Glyas_Bleomycin-R_OHBP_Dase"/>
</dbReference>
<evidence type="ECO:0000259" key="1">
    <source>
        <dbReference type="PROSITE" id="PS51819"/>
    </source>
</evidence>
<comment type="caution">
    <text evidence="2">The sequence shown here is derived from an EMBL/GenBank/DDBJ whole genome shotgun (WGS) entry which is preliminary data.</text>
</comment>
<name>A0ABP5BWI8_9ACTN</name>
<dbReference type="EMBL" id="BAAAQM010000001">
    <property type="protein sequence ID" value="GAA1951869.1"/>
    <property type="molecule type" value="Genomic_DNA"/>
</dbReference>
<feature type="domain" description="VOC" evidence="1">
    <location>
        <begin position="5"/>
        <end position="119"/>
    </location>
</feature>
<dbReference type="PANTHER" id="PTHR39175:SF1">
    <property type="entry name" value="FAMILY PROTEIN, PUTATIVE (AFU_ORTHOLOGUE AFUA_3G15060)-RELATED"/>
    <property type="match status" value="1"/>
</dbReference>
<evidence type="ECO:0000313" key="2">
    <source>
        <dbReference type="EMBL" id="GAA1951869.1"/>
    </source>
</evidence>
<protein>
    <submittedName>
        <fullName evidence="2">VOC family protein</fullName>
    </submittedName>
</protein>
<dbReference type="InterPro" id="IPR037523">
    <property type="entry name" value="VOC_core"/>
</dbReference>
<gene>
    <name evidence="2" type="ORF">GCM10009838_03750</name>
</gene>
<accession>A0ABP5BWI8</accession>
<organism evidence="2 3">
    <name type="scientific">Catenulispora subtropica</name>
    <dbReference type="NCBI Taxonomy" id="450798"/>
    <lineage>
        <taxon>Bacteria</taxon>
        <taxon>Bacillati</taxon>
        <taxon>Actinomycetota</taxon>
        <taxon>Actinomycetes</taxon>
        <taxon>Catenulisporales</taxon>
        <taxon>Catenulisporaceae</taxon>
        <taxon>Catenulispora</taxon>
    </lineage>
</organism>